<dbReference type="AlphaFoldDB" id="E3HD38"/>
<evidence type="ECO:0000313" key="11">
    <source>
        <dbReference type="Proteomes" id="UP000006875"/>
    </source>
</evidence>
<evidence type="ECO:0000256" key="5">
    <source>
        <dbReference type="ARBA" id="ARBA00022777"/>
    </source>
</evidence>
<dbReference type="OrthoDB" id="5464935at2"/>
<protein>
    <recommendedName>
        <fullName evidence="1">non-specific serine/threonine protein kinase</fullName>
        <ecNumber evidence="1">2.7.11.1</ecNumber>
    </recommendedName>
</protein>
<evidence type="ECO:0000256" key="3">
    <source>
        <dbReference type="ARBA" id="ARBA00022679"/>
    </source>
</evidence>
<keyword evidence="4" id="KW-0547">Nucleotide-binding</keyword>
<keyword evidence="2 10" id="KW-0723">Serine/threonine-protein kinase</keyword>
<comment type="catalytic activity">
    <reaction evidence="7">
        <text>L-threonyl-[protein] + ATP = O-phospho-L-threonyl-[protein] + ADP + H(+)</text>
        <dbReference type="Rhea" id="RHEA:46608"/>
        <dbReference type="Rhea" id="RHEA-COMP:11060"/>
        <dbReference type="Rhea" id="RHEA-COMP:11605"/>
        <dbReference type="ChEBI" id="CHEBI:15378"/>
        <dbReference type="ChEBI" id="CHEBI:30013"/>
        <dbReference type="ChEBI" id="CHEBI:30616"/>
        <dbReference type="ChEBI" id="CHEBI:61977"/>
        <dbReference type="ChEBI" id="CHEBI:456216"/>
        <dbReference type="EC" id="2.7.11.1"/>
    </reaction>
</comment>
<evidence type="ECO:0000313" key="10">
    <source>
        <dbReference type="EMBL" id="ADO84514.1"/>
    </source>
</evidence>
<reference evidence="10 11" key="1">
    <citation type="journal article" date="2010" name="Stand. Genomic Sci.">
        <title>Complete genome sequence of Ilyobacter polytropus type strain (CuHbu1).</title>
        <authorList>
            <person name="Sikorski J."/>
            <person name="Chertkov O."/>
            <person name="Lapidus A."/>
            <person name="Nolan M."/>
            <person name="Lucas S."/>
            <person name="Del Rio T.G."/>
            <person name="Tice H."/>
            <person name="Cheng J.F."/>
            <person name="Tapia R."/>
            <person name="Han C."/>
            <person name="Goodwin L."/>
            <person name="Pitluck S."/>
            <person name="Liolios K."/>
            <person name="Ivanova N."/>
            <person name="Mavromatis K."/>
            <person name="Mikhailova N."/>
            <person name="Pati A."/>
            <person name="Chen A."/>
            <person name="Palaniappan K."/>
            <person name="Land M."/>
            <person name="Hauser L."/>
            <person name="Chang Y.J."/>
            <person name="Jeffries C.D."/>
            <person name="Brambilla E."/>
            <person name="Yasawong M."/>
            <person name="Rohde M."/>
            <person name="Pukall R."/>
            <person name="Spring S."/>
            <person name="Goker M."/>
            <person name="Woyke T."/>
            <person name="Bristow J."/>
            <person name="Eisen J.A."/>
            <person name="Markowitz V."/>
            <person name="Hugenholtz P."/>
            <person name="Kyrpides N.C."/>
            <person name="Klenk H.P."/>
        </authorList>
    </citation>
    <scope>NUCLEOTIDE SEQUENCE [LARGE SCALE GENOMIC DNA]</scope>
    <source>
        <strain evidence="11">ATCC 51220 / DSM 2926 / LMG 16218 / CuHBu1</strain>
        <plasmid evidence="11">pILYOP01</plasmid>
    </source>
</reference>
<evidence type="ECO:0000256" key="7">
    <source>
        <dbReference type="ARBA" id="ARBA00047899"/>
    </source>
</evidence>
<keyword evidence="5 10" id="KW-0418">Kinase</keyword>
<evidence type="ECO:0000259" key="9">
    <source>
        <dbReference type="Pfam" id="PF01163"/>
    </source>
</evidence>
<dbReference type="InterPro" id="IPR011009">
    <property type="entry name" value="Kinase-like_dom_sf"/>
</dbReference>
<keyword evidence="11" id="KW-1185">Reference proteome</keyword>
<dbReference type="Pfam" id="PF01163">
    <property type="entry name" value="RIO1"/>
    <property type="match status" value="1"/>
</dbReference>
<dbReference type="KEGG" id="ipo:Ilyop_2759"/>
<dbReference type="SUPFAM" id="SSF56112">
    <property type="entry name" value="Protein kinase-like (PK-like)"/>
    <property type="match status" value="1"/>
</dbReference>
<proteinExistence type="predicted"/>
<dbReference type="EMBL" id="CP002282">
    <property type="protein sequence ID" value="ADO84514.1"/>
    <property type="molecule type" value="Genomic_DNA"/>
</dbReference>
<keyword evidence="6" id="KW-0067">ATP-binding</keyword>
<dbReference type="Proteomes" id="UP000006875">
    <property type="component" value="Plasmid pILYOP01"/>
</dbReference>
<geneLocation type="plasmid" evidence="10 11">
    <name>pILYOP01</name>
</geneLocation>
<evidence type="ECO:0000256" key="6">
    <source>
        <dbReference type="ARBA" id="ARBA00022840"/>
    </source>
</evidence>
<sequence>MEIIVDHKRCKVFFDTEKNVFVKRFYPKFENRLKFFLRFRRYPGENFRYISEELRKIGVKVPQIVSSNKYEVITKKIEGVILSKYFDENGYDDEVVKEFLNIIVRILNSNIYFGDFNTSNFIFSDGEIFAIDLEDYRKEKLLKRDKNEALRRLKKTLKNDKWYRYVINLIEEE</sequence>
<dbReference type="GO" id="GO:0004674">
    <property type="term" value="F:protein serine/threonine kinase activity"/>
    <property type="evidence" value="ECO:0007669"/>
    <property type="project" value="UniProtKB-KW"/>
</dbReference>
<dbReference type="GO" id="GO:0005524">
    <property type="term" value="F:ATP binding"/>
    <property type="evidence" value="ECO:0007669"/>
    <property type="project" value="UniProtKB-KW"/>
</dbReference>
<comment type="catalytic activity">
    <reaction evidence="8">
        <text>L-seryl-[protein] + ATP = O-phospho-L-seryl-[protein] + ADP + H(+)</text>
        <dbReference type="Rhea" id="RHEA:17989"/>
        <dbReference type="Rhea" id="RHEA-COMP:9863"/>
        <dbReference type="Rhea" id="RHEA-COMP:11604"/>
        <dbReference type="ChEBI" id="CHEBI:15378"/>
        <dbReference type="ChEBI" id="CHEBI:29999"/>
        <dbReference type="ChEBI" id="CHEBI:30616"/>
        <dbReference type="ChEBI" id="CHEBI:83421"/>
        <dbReference type="ChEBI" id="CHEBI:456216"/>
        <dbReference type="EC" id="2.7.11.1"/>
    </reaction>
</comment>
<evidence type="ECO:0000256" key="8">
    <source>
        <dbReference type="ARBA" id="ARBA00048679"/>
    </source>
</evidence>
<accession>E3HD38</accession>
<gene>
    <name evidence="10" type="ordered locus">Ilyop_2759</name>
</gene>
<dbReference type="EC" id="2.7.11.1" evidence="1"/>
<organism evidence="10 11">
    <name type="scientific">Ilyobacter polytropus (strain ATCC 51220 / DSM 2926 / LMG 16218 / CuHBu1)</name>
    <dbReference type="NCBI Taxonomy" id="572544"/>
    <lineage>
        <taxon>Bacteria</taxon>
        <taxon>Fusobacteriati</taxon>
        <taxon>Fusobacteriota</taxon>
        <taxon>Fusobacteriia</taxon>
        <taxon>Fusobacteriales</taxon>
        <taxon>Fusobacteriaceae</taxon>
        <taxon>Ilyobacter</taxon>
    </lineage>
</organism>
<evidence type="ECO:0000256" key="1">
    <source>
        <dbReference type="ARBA" id="ARBA00012513"/>
    </source>
</evidence>
<evidence type="ECO:0000256" key="2">
    <source>
        <dbReference type="ARBA" id="ARBA00022527"/>
    </source>
</evidence>
<keyword evidence="10" id="KW-0614">Plasmid</keyword>
<dbReference type="HOGENOM" id="CLU_1545549_0_0_0"/>
<dbReference type="Gene3D" id="1.10.510.10">
    <property type="entry name" value="Transferase(Phosphotransferase) domain 1"/>
    <property type="match status" value="1"/>
</dbReference>
<dbReference type="RefSeq" id="WP_013389166.1">
    <property type="nucleotide sequence ID" value="NC_014633.1"/>
</dbReference>
<keyword evidence="3" id="KW-0808">Transferase</keyword>
<dbReference type="InterPro" id="IPR018934">
    <property type="entry name" value="RIO_dom"/>
</dbReference>
<name>E3HD38_ILYPC</name>
<evidence type="ECO:0000256" key="4">
    <source>
        <dbReference type="ARBA" id="ARBA00022741"/>
    </source>
</evidence>
<feature type="domain" description="RIO-type" evidence="9">
    <location>
        <begin position="52"/>
        <end position="145"/>
    </location>
</feature>